<evidence type="ECO:0000313" key="4">
    <source>
        <dbReference type="EMBL" id="KPA37269.1"/>
    </source>
</evidence>
<name>A0A0M9EPJ5_FUSLA</name>
<dbReference type="InterPro" id="IPR036864">
    <property type="entry name" value="Zn2-C6_fun-type_DNA-bd_sf"/>
</dbReference>
<dbReference type="PROSITE" id="PS50048">
    <property type="entry name" value="ZN2_CY6_FUNGAL_2"/>
    <property type="match status" value="1"/>
</dbReference>
<dbReference type="OrthoDB" id="4937900at2759"/>
<dbReference type="GO" id="GO:0008270">
    <property type="term" value="F:zinc ion binding"/>
    <property type="evidence" value="ECO:0007669"/>
    <property type="project" value="InterPro"/>
</dbReference>
<dbReference type="PROSITE" id="PS00463">
    <property type="entry name" value="ZN2_CY6_FUNGAL_1"/>
    <property type="match status" value="1"/>
</dbReference>
<evidence type="ECO:0000256" key="2">
    <source>
        <dbReference type="SAM" id="MobiDB-lite"/>
    </source>
</evidence>
<keyword evidence="5" id="KW-1185">Reference proteome</keyword>
<dbReference type="EMBL" id="JXCE01000445">
    <property type="protein sequence ID" value="KPA37269.1"/>
    <property type="molecule type" value="Genomic_DNA"/>
</dbReference>
<proteinExistence type="predicted"/>
<dbReference type="Gene3D" id="4.10.240.10">
    <property type="entry name" value="Zn(2)-C6 fungal-type DNA-binding domain"/>
    <property type="match status" value="1"/>
</dbReference>
<dbReference type="PANTHER" id="PTHR47784">
    <property type="entry name" value="STEROL UPTAKE CONTROL PROTEIN 2"/>
    <property type="match status" value="1"/>
</dbReference>
<keyword evidence="1" id="KW-0539">Nucleus</keyword>
<dbReference type="SUPFAM" id="SSF57701">
    <property type="entry name" value="Zn2/Cys6 DNA-binding domain"/>
    <property type="match status" value="1"/>
</dbReference>
<dbReference type="InterPro" id="IPR001138">
    <property type="entry name" value="Zn2Cys6_DnaBD"/>
</dbReference>
<protein>
    <recommendedName>
        <fullName evidence="3">Zn(2)-C6 fungal-type domain-containing protein</fullName>
    </recommendedName>
</protein>
<dbReference type="InterPro" id="IPR053157">
    <property type="entry name" value="Sterol_Uptake_Regulator"/>
</dbReference>
<reference evidence="4 5" key="1">
    <citation type="submission" date="2015-04" db="EMBL/GenBank/DDBJ databases">
        <title>The draft genome sequence of Fusarium langsethiae, a T-2/HT-2 mycotoxin producer.</title>
        <authorList>
            <person name="Lysoe E."/>
            <person name="Divon H.H."/>
            <person name="Terzi V."/>
            <person name="Orru L."/>
            <person name="Lamontanara A."/>
            <person name="Kolseth A.-K."/>
            <person name="Frandsen R.J."/>
            <person name="Nielsen K."/>
            <person name="Thrane U."/>
        </authorList>
    </citation>
    <scope>NUCLEOTIDE SEQUENCE [LARGE SCALE GENOMIC DNA]</scope>
    <source>
        <strain evidence="4 5">Fl201059</strain>
    </source>
</reference>
<dbReference type="GO" id="GO:0001228">
    <property type="term" value="F:DNA-binding transcription activator activity, RNA polymerase II-specific"/>
    <property type="evidence" value="ECO:0007669"/>
    <property type="project" value="TreeGrafter"/>
</dbReference>
<dbReference type="PANTHER" id="PTHR47784:SF4">
    <property type="entry name" value="ZN(II)2CYS6 TRANSCRIPTION FACTOR (EUROFUNG)"/>
    <property type="match status" value="1"/>
</dbReference>
<dbReference type="SMART" id="SM00066">
    <property type="entry name" value="GAL4"/>
    <property type="match status" value="1"/>
</dbReference>
<dbReference type="CDD" id="cd00067">
    <property type="entry name" value="GAL4"/>
    <property type="match status" value="1"/>
</dbReference>
<sequence>MVTDKPGRQAGRRPHRKSRNGCLQCKQRHAKCDEFRPACVGCTSTGRRCSYLDLLPIERPELNLGSRARSVPLRPLSASTTPAETRPNCRGTTELRDDADNATNSSPSTATVLPSTSTFEPLVFKMQHLILMHHLDTVVLKDPYVAPEPDDPGPISISKAIVESAETAPYLAIEALALSSAHLSTTQTDPAERIRYFHTAEELQTQALSFFNQAQVQVTKDNCVPIFLFSSLLGMHALFNISAASPSQFIGKFIQYLRIHRGIRIVVSDSWHIIRDSGITQRANTLISRALDEPKISGPVDHSDILVGLLSDSRSTIGEFLFRIYMSAAELLQQVFQSHRSLPPHMRPGTIIAWLLIVSPEYVELVDQRQPIALIILAYWALLLHYEGEFWVFKNSGQRLVTSVSDHVGPYWDKWLASLRDSIRVMTEDGDSSSA</sequence>
<feature type="compositionally biased region" description="Basic residues" evidence="2">
    <location>
        <begin position="10"/>
        <end position="19"/>
    </location>
</feature>
<accession>A0A0M9EPJ5</accession>
<dbReference type="AlphaFoldDB" id="A0A0M9EPJ5"/>
<dbReference type="Pfam" id="PF00172">
    <property type="entry name" value="Zn_clus"/>
    <property type="match status" value="1"/>
</dbReference>
<evidence type="ECO:0000256" key="1">
    <source>
        <dbReference type="ARBA" id="ARBA00023242"/>
    </source>
</evidence>
<dbReference type="Proteomes" id="UP000037904">
    <property type="component" value="Unassembled WGS sequence"/>
</dbReference>
<organism evidence="4 5">
    <name type="scientific">Fusarium langsethiae</name>
    <dbReference type="NCBI Taxonomy" id="179993"/>
    <lineage>
        <taxon>Eukaryota</taxon>
        <taxon>Fungi</taxon>
        <taxon>Dikarya</taxon>
        <taxon>Ascomycota</taxon>
        <taxon>Pezizomycotina</taxon>
        <taxon>Sordariomycetes</taxon>
        <taxon>Hypocreomycetidae</taxon>
        <taxon>Hypocreales</taxon>
        <taxon>Nectriaceae</taxon>
        <taxon>Fusarium</taxon>
    </lineage>
</organism>
<feature type="compositionally biased region" description="Polar residues" evidence="2">
    <location>
        <begin position="101"/>
        <end position="113"/>
    </location>
</feature>
<feature type="region of interest" description="Disordered" evidence="2">
    <location>
        <begin position="77"/>
        <end position="113"/>
    </location>
</feature>
<comment type="caution">
    <text evidence="4">The sequence shown here is derived from an EMBL/GenBank/DDBJ whole genome shotgun (WGS) entry which is preliminary data.</text>
</comment>
<gene>
    <name evidence="4" type="ORF">FLAG1_09916</name>
</gene>
<evidence type="ECO:0000259" key="3">
    <source>
        <dbReference type="PROSITE" id="PS50048"/>
    </source>
</evidence>
<feature type="region of interest" description="Disordered" evidence="2">
    <location>
        <begin position="1"/>
        <end position="20"/>
    </location>
</feature>
<evidence type="ECO:0000313" key="5">
    <source>
        <dbReference type="Proteomes" id="UP000037904"/>
    </source>
</evidence>
<feature type="domain" description="Zn(2)-C6 fungal-type" evidence="3">
    <location>
        <begin position="21"/>
        <end position="51"/>
    </location>
</feature>